<dbReference type="Proteomes" id="UP000250796">
    <property type="component" value="Chromosome MESINF"/>
</dbReference>
<proteinExistence type="predicted"/>
<dbReference type="EMBL" id="LS974202">
    <property type="protein sequence ID" value="SSC11694.1"/>
    <property type="molecule type" value="Genomic_DNA"/>
</dbReference>
<evidence type="ECO:0000313" key="2">
    <source>
        <dbReference type="Proteomes" id="UP000250796"/>
    </source>
</evidence>
<dbReference type="KEGG" id="minf:MESINF_0245"/>
<protein>
    <submittedName>
        <fullName evidence="1">Uncharacterized protein</fullName>
    </submittedName>
</protein>
<keyword evidence="2" id="KW-1185">Reference proteome</keyword>
<name>A0A7Z7LD57_9BACT</name>
<evidence type="ECO:0000313" key="1">
    <source>
        <dbReference type="EMBL" id="SSC11694.1"/>
    </source>
</evidence>
<dbReference type="RefSeq" id="WP_169698143.1">
    <property type="nucleotide sequence ID" value="NZ_LS974202.1"/>
</dbReference>
<reference evidence="1 2" key="1">
    <citation type="submission" date="2017-01" db="EMBL/GenBank/DDBJ databases">
        <authorList>
            <person name="Erauso G."/>
        </authorList>
    </citation>
    <scope>NUCLEOTIDE SEQUENCE [LARGE SCALE GENOMIC DNA]</scope>
    <source>
        <strain evidence="1">MESINF1</strain>
    </source>
</reference>
<accession>A0A7Z7LD57</accession>
<dbReference type="AlphaFoldDB" id="A0A7Z7LD57"/>
<sequence length="109" mass="12370">MTFPDYVNMVLKMIAEGNENHEIFEQLQKLGLREGEITEVYNAVIGMISSGPESTELIIDELYDPRRRVFLEEELEAIKAVPGLYKALIWGEITPGDFERTLSDFSSGN</sequence>
<gene>
    <name evidence="1" type="ORF">MESINF_0245</name>
</gene>
<organism evidence="1 2">
    <name type="scientific">Mesotoga infera</name>
    <dbReference type="NCBI Taxonomy" id="1236046"/>
    <lineage>
        <taxon>Bacteria</taxon>
        <taxon>Thermotogati</taxon>
        <taxon>Thermotogota</taxon>
        <taxon>Thermotogae</taxon>
        <taxon>Kosmotogales</taxon>
        <taxon>Kosmotogaceae</taxon>
        <taxon>Mesotoga</taxon>
    </lineage>
</organism>